<dbReference type="Proteomes" id="UP000092461">
    <property type="component" value="Unassembled WGS sequence"/>
</dbReference>
<evidence type="ECO:0000313" key="3">
    <source>
        <dbReference type="Proteomes" id="UP000092461"/>
    </source>
</evidence>
<dbReference type="VEuPathDB" id="VectorBase:LLOJ001146"/>
<evidence type="ECO:0000256" key="1">
    <source>
        <dbReference type="SAM" id="MobiDB-lite"/>
    </source>
</evidence>
<organism evidence="2 3">
    <name type="scientific">Lutzomyia longipalpis</name>
    <name type="common">Sand fly</name>
    <dbReference type="NCBI Taxonomy" id="7200"/>
    <lineage>
        <taxon>Eukaryota</taxon>
        <taxon>Metazoa</taxon>
        <taxon>Ecdysozoa</taxon>
        <taxon>Arthropoda</taxon>
        <taxon>Hexapoda</taxon>
        <taxon>Insecta</taxon>
        <taxon>Pterygota</taxon>
        <taxon>Neoptera</taxon>
        <taxon>Endopterygota</taxon>
        <taxon>Diptera</taxon>
        <taxon>Nematocera</taxon>
        <taxon>Psychodoidea</taxon>
        <taxon>Psychodidae</taxon>
        <taxon>Lutzomyia</taxon>
        <taxon>Lutzomyia</taxon>
    </lineage>
</organism>
<dbReference type="EMBL" id="AJWK01004240">
    <property type="status" value="NOT_ANNOTATED_CDS"/>
    <property type="molecule type" value="Genomic_DNA"/>
</dbReference>
<accession>A0A1B0CAT4</accession>
<protein>
    <submittedName>
        <fullName evidence="2">Uncharacterized protein</fullName>
    </submittedName>
</protein>
<keyword evidence="3" id="KW-1185">Reference proteome</keyword>
<reference evidence="2" key="1">
    <citation type="submission" date="2020-05" db="UniProtKB">
        <authorList>
            <consortium name="EnsemblMetazoa"/>
        </authorList>
    </citation>
    <scope>IDENTIFICATION</scope>
    <source>
        <strain evidence="2">Jacobina</strain>
    </source>
</reference>
<sequence length="118" mass="12281">VLGTGIADNASTISVGDTDSLTSDIAPLPNPPMYMPYSAVYNPSHGYQPIQYGCADRPMSSGSSSSDVLTSKDISASQSDIASIIHQTNNMTITNGSNKSSGSSNRGAIDHELHGMFV</sequence>
<feature type="compositionally biased region" description="Low complexity" evidence="1">
    <location>
        <begin position="95"/>
        <end position="107"/>
    </location>
</feature>
<proteinExistence type="predicted"/>
<dbReference type="VEuPathDB" id="VectorBase:LLONM1_010308"/>
<dbReference type="EnsemblMetazoa" id="LLOJ001146-RA">
    <property type="protein sequence ID" value="LLOJ001146-PA"/>
    <property type="gene ID" value="LLOJ001146"/>
</dbReference>
<dbReference type="AlphaFoldDB" id="A0A1B0CAT4"/>
<feature type="region of interest" description="Disordered" evidence="1">
    <location>
        <begin position="91"/>
        <end position="111"/>
    </location>
</feature>
<evidence type="ECO:0000313" key="2">
    <source>
        <dbReference type="EnsemblMetazoa" id="LLOJ001146-PA"/>
    </source>
</evidence>
<name>A0A1B0CAT4_LUTLO</name>